<sequence>MKNKMKYAWLVGLAVLWLAGCTNSANDAEIRVKSESKTIDFIAEKGGGDGVLSIVDGRLFQEWVSDQEEIPYLKLGAAITIQLNKNISGSYELKDVLLKEDGALKYITQPFIEQSHDTVIDFDKGVGSFILTENAYAYLSSQSKDYEPGATIRGFQLYLHDKDETIAFVIRTDASSQSEA</sequence>
<comment type="caution">
    <text evidence="2">The sequence shown here is derived from an EMBL/GenBank/DDBJ whole genome shotgun (WGS) entry which is preliminary data.</text>
</comment>
<gene>
    <name evidence="2" type="ORF">DX130_02565</name>
</gene>
<dbReference type="PROSITE" id="PS51257">
    <property type="entry name" value="PROKAR_LIPOPROTEIN"/>
    <property type="match status" value="1"/>
</dbReference>
<dbReference type="Proteomes" id="UP000261905">
    <property type="component" value="Unassembled WGS sequence"/>
</dbReference>
<accession>A0A371PJ72</accession>
<reference evidence="2 3" key="1">
    <citation type="submission" date="2018-08" db="EMBL/GenBank/DDBJ databases">
        <title>Paenibacillus sp. M4BSY-1, whole genome shotgun sequence.</title>
        <authorList>
            <person name="Tuo L."/>
        </authorList>
    </citation>
    <scope>NUCLEOTIDE SEQUENCE [LARGE SCALE GENOMIC DNA]</scope>
    <source>
        <strain evidence="2 3">M4BSY-1</strain>
    </source>
</reference>
<evidence type="ECO:0008006" key="4">
    <source>
        <dbReference type="Google" id="ProtNLM"/>
    </source>
</evidence>
<name>A0A371PJ72_9BACL</name>
<evidence type="ECO:0000313" key="3">
    <source>
        <dbReference type="Proteomes" id="UP000261905"/>
    </source>
</evidence>
<evidence type="ECO:0000256" key="1">
    <source>
        <dbReference type="SAM" id="SignalP"/>
    </source>
</evidence>
<organism evidence="2 3">
    <name type="scientific">Paenibacillus paeoniae</name>
    <dbReference type="NCBI Taxonomy" id="2292705"/>
    <lineage>
        <taxon>Bacteria</taxon>
        <taxon>Bacillati</taxon>
        <taxon>Bacillota</taxon>
        <taxon>Bacilli</taxon>
        <taxon>Bacillales</taxon>
        <taxon>Paenibacillaceae</taxon>
        <taxon>Paenibacillus</taxon>
    </lineage>
</organism>
<dbReference type="OrthoDB" id="2635875at2"/>
<dbReference type="RefSeq" id="WP_116042589.1">
    <property type="nucleotide sequence ID" value="NZ_QUBQ01000001.1"/>
</dbReference>
<protein>
    <recommendedName>
        <fullName evidence="4">Lipoprotein</fullName>
    </recommendedName>
</protein>
<proteinExistence type="predicted"/>
<keyword evidence="3" id="KW-1185">Reference proteome</keyword>
<feature type="chain" id="PRO_5016604482" description="Lipoprotein" evidence="1">
    <location>
        <begin position="28"/>
        <end position="180"/>
    </location>
</feature>
<keyword evidence="1" id="KW-0732">Signal</keyword>
<dbReference type="EMBL" id="QUBQ01000001">
    <property type="protein sequence ID" value="REK75975.1"/>
    <property type="molecule type" value="Genomic_DNA"/>
</dbReference>
<feature type="signal peptide" evidence="1">
    <location>
        <begin position="1"/>
        <end position="27"/>
    </location>
</feature>
<dbReference type="AlphaFoldDB" id="A0A371PJ72"/>
<evidence type="ECO:0000313" key="2">
    <source>
        <dbReference type="EMBL" id="REK75975.1"/>
    </source>
</evidence>